<protein>
    <submittedName>
        <fullName evidence="5">Acetoin dehydrogenase dihydrolipoyllysine-residue acetyltransferase subunit</fullName>
    </submittedName>
</protein>
<evidence type="ECO:0000259" key="4">
    <source>
        <dbReference type="PROSITE" id="PS51826"/>
    </source>
</evidence>
<dbReference type="SUPFAM" id="SSF51230">
    <property type="entry name" value="Single hybrid motif"/>
    <property type="match status" value="1"/>
</dbReference>
<accession>A0A917I5X6</accession>
<dbReference type="AlphaFoldDB" id="A0A917I5X6"/>
<proteinExistence type="inferred from homology"/>
<dbReference type="PROSITE" id="PS50968">
    <property type="entry name" value="BIOTINYL_LIPOYL"/>
    <property type="match status" value="1"/>
</dbReference>
<dbReference type="Gene3D" id="3.40.50.1820">
    <property type="entry name" value="alpha/beta hydrolase"/>
    <property type="match status" value="1"/>
</dbReference>
<name>A0A917I5X6_9HYPH</name>
<organism evidence="5 6">
    <name type="scientific">Alsobacter metallidurans</name>
    <dbReference type="NCBI Taxonomy" id="340221"/>
    <lineage>
        <taxon>Bacteria</taxon>
        <taxon>Pseudomonadati</taxon>
        <taxon>Pseudomonadota</taxon>
        <taxon>Alphaproteobacteria</taxon>
        <taxon>Hyphomicrobiales</taxon>
        <taxon>Alsobacteraceae</taxon>
        <taxon>Alsobacter</taxon>
    </lineage>
</organism>
<dbReference type="InterPro" id="IPR029058">
    <property type="entry name" value="AB_hydrolase_fold"/>
</dbReference>
<dbReference type="Pfam" id="PF02817">
    <property type="entry name" value="E3_binding"/>
    <property type="match status" value="1"/>
</dbReference>
<dbReference type="InterPro" id="IPR036625">
    <property type="entry name" value="E3-bd_dom_sf"/>
</dbReference>
<gene>
    <name evidence="5" type="ORF">GCM10007036_16810</name>
</gene>
<feature type="domain" description="Peripheral subunit-binding (PSBD)" evidence="4">
    <location>
        <begin position="125"/>
        <end position="162"/>
    </location>
</feature>
<evidence type="ECO:0000256" key="1">
    <source>
        <dbReference type="ARBA" id="ARBA00007317"/>
    </source>
</evidence>
<evidence type="ECO:0000256" key="2">
    <source>
        <dbReference type="SAM" id="MobiDB-lite"/>
    </source>
</evidence>
<evidence type="ECO:0000313" key="6">
    <source>
        <dbReference type="Proteomes" id="UP000603912"/>
    </source>
</evidence>
<feature type="domain" description="Lipoyl-binding" evidence="3">
    <location>
        <begin position="2"/>
        <end position="80"/>
    </location>
</feature>
<dbReference type="SUPFAM" id="SSF47005">
    <property type="entry name" value="Peripheral subunit-binding domain of 2-oxo acid dehydrogenase complex"/>
    <property type="match status" value="1"/>
</dbReference>
<dbReference type="Gene3D" id="2.40.50.100">
    <property type="match status" value="1"/>
</dbReference>
<dbReference type="GO" id="GO:0047372">
    <property type="term" value="F:monoacylglycerol lipase activity"/>
    <property type="evidence" value="ECO:0007669"/>
    <property type="project" value="TreeGrafter"/>
</dbReference>
<dbReference type="PRINTS" id="PR00111">
    <property type="entry name" value="ABHYDROLASE"/>
</dbReference>
<reference evidence="5" key="2">
    <citation type="submission" date="2020-09" db="EMBL/GenBank/DDBJ databases">
        <authorList>
            <person name="Sun Q."/>
            <person name="Zhou Y."/>
        </authorList>
    </citation>
    <scope>NUCLEOTIDE SEQUENCE</scope>
    <source>
        <strain evidence="5">CGMCC 1.12214</strain>
    </source>
</reference>
<dbReference type="PANTHER" id="PTHR43798">
    <property type="entry name" value="MONOACYLGLYCEROL LIPASE"/>
    <property type="match status" value="1"/>
</dbReference>
<evidence type="ECO:0000259" key="3">
    <source>
        <dbReference type="PROSITE" id="PS50968"/>
    </source>
</evidence>
<dbReference type="Proteomes" id="UP000603912">
    <property type="component" value="Unassembled WGS sequence"/>
</dbReference>
<dbReference type="GO" id="GO:0046464">
    <property type="term" value="P:acylglycerol catabolic process"/>
    <property type="evidence" value="ECO:0007669"/>
    <property type="project" value="TreeGrafter"/>
</dbReference>
<dbReference type="InterPro" id="IPR011053">
    <property type="entry name" value="Single_hybrid_motif"/>
</dbReference>
<dbReference type="Pfam" id="PF00364">
    <property type="entry name" value="Biotin_lipoyl"/>
    <property type="match status" value="1"/>
</dbReference>
<dbReference type="GO" id="GO:0016746">
    <property type="term" value="F:acyltransferase activity"/>
    <property type="evidence" value="ECO:0007669"/>
    <property type="project" value="InterPro"/>
</dbReference>
<keyword evidence="6" id="KW-1185">Reference proteome</keyword>
<comment type="similarity">
    <text evidence="1">Belongs to the 2-oxoacid dehydrogenase family.</text>
</comment>
<dbReference type="EMBL" id="BMES01000001">
    <property type="protein sequence ID" value="GGH16254.1"/>
    <property type="molecule type" value="Genomic_DNA"/>
</dbReference>
<dbReference type="PROSITE" id="PS51826">
    <property type="entry name" value="PSBD"/>
    <property type="match status" value="1"/>
</dbReference>
<dbReference type="NCBIfam" id="NF011457">
    <property type="entry name" value="PRK14875.1"/>
    <property type="match status" value="1"/>
</dbReference>
<dbReference type="InterPro" id="IPR000073">
    <property type="entry name" value="AB_hydrolase_1"/>
</dbReference>
<evidence type="ECO:0000313" key="5">
    <source>
        <dbReference type="EMBL" id="GGH16254.1"/>
    </source>
</evidence>
<dbReference type="GO" id="GO:0016020">
    <property type="term" value="C:membrane"/>
    <property type="evidence" value="ECO:0007669"/>
    <property type="project" value="TreeGrafter"/>
</dbReference>
<dbReference type="Gene3D" id="4.10.320.10">
    <property type="entry name" value="E3-binding domain"/>
    <property type="match status" value="1"/>
</dbReference>
<dbReference type="Pfam" id="PF12697">
    <property type="entry name" value="Abhydrolase_6"/>
    <property type="match status" value="1"/>
</dbReference>
<reference evidence="5" key="1">
    <citation type="journal article" date="2014" name="Int. J. Syst. Evol. Microbiol.">
        <title>Complete genome sequence of Corynebacterium casei LMG S-19264T (=DSM 44701T), isolated from a smear-ripened cheese.</title>
        <authorList>
            <consortium name="US DOE Joint Genome Institute (JGI-PGF)"/>
            <person name="Walter F."/>
            <person name="Albersmeier A."/>
            <person name="Kalinowski J."/>
            <person name="Ruckert C."/>
        </authorList>
    </citation>
    <scope>NUCLEOTIDE SEQUENCE</scope>
    <source>
        <strain evidence="5">CGMCC 1.12214</strain>
    </source>
</reference>
<dbReference type="SUPFAM" id="SSF53474">
    <property type="entry name" value="alpha/beta-Hydrolases"/>
    <property type="match status" value="1"/>
</dbReference>
<dbReference type="InterPro" id="IPR000089">
    <property type="entry name" value="Biotin_lipoyl"/>
</dbReference>
<dbReference type="InterPro" id="IPR004167">
    <property type="entry name" value="PSBD"/>
</dbReference>
<dbReference type="RefSeq" id="WP_188517187.1">
    <property type="nucleotide sequence ID" value="NZ_BMES01000001.1"/>
</dbReference>
<dbReference type="PANTHER" id="PTHR43798:SF5">
    <property type="entry name" value="MONOACYLGLYCEROL LIPASE ABHD6"/>
    <property type="match status" value="1"/>
</dbReference>
<comment type="caution">
    <text evidence="5">The sequence shown here is derived from an EMBL/GenBank/DDBJ whole genome shotgun (WGS) entry which is preliminary data.</text>
</comment>
<dbReference type="InterPro" id="IPR050266">
    <property type="entry name" value="AB_hydrolase_sf"/>
</dbReference>
<sequence length="442" mass="46307">MPTEVILPRVDMDMATGKISRWFVDDAGAVEKGAPLFEIETDKAAMEVESPASGVLRLVSDATGQDVAVGSIVAWIYTQGEAQTNMAVGDAPVAPAAPEEHAPPSRPAMHVTSEPKDDASRSGLRATPLARRLARQNGVSIEGVGGTGPRGRVQSVDVLALLGKPQPRQVLAQAVTATGGPDRADLSGDGLLHRVWLRRGDGLPLVMLHGFGADLSGWRPLVDLLPGAAPVLAVDLPSHGQSSAVGGSDLAAIEDAVSRTIEAEGVDRLVLVGHSLGAAVATMLAGRFGDRVGGLALLSPAGLGPDIDGAFLDGFLRAESEASLRPWMLRLVADEDALSPALVAGTLRQRTRGGLVDGQRVMASHLFRDGTQTFTVRKILAGLSVPTRVVFGEADRIIPAAHVRSLPGRVAVHLFQGVGHLPHFEARQEMARIIAETYRVAT</sequence>
<dbReference type="CDD" id="cd06849">
    <property type="entry name" value="lipoyl_domain"/>
    <property type="match status" value="1"/>
</dbReference>
<feature type="region of interest" description="Disordered" evidence="2">
    <location>
        <begin position="94"/>
        <end position="123"/>
    </location>
</feature>